<name>A0A854QA37_CRYNE</name>
<feature type="domain" description="Small nuclear ribonucleoprotein Prp3 C-terminal" evidence="2">
    <location>
        <begin position="180"/>
        <end position="244"/>
    </location>
</feature>
<evidence type="ECO:0000313" key="4">
    <source>
        <dbReference type="Proteomes" id="UP000199727"/>
    </source>
</evidence>
<dbReference type="OrthoDB" id="432412at2759"/>
<feature type="region of interest" description="Disordered" evidence="1">
    <location>
        <begin position="150"/>
        <end position="173"/>
    </location>
</feature>
<protein>
    <recommendedName>
        <fullName evidence="2">Small nuclear ribonucleoprotein Prp3 C-terminal domain-containing protein</fullName>
    </recommendedName>
</protein>
<dbReference type="InterPro" id="IPR017359">
    <property type="entry name" value="Phi-like"/>
</dbReference>
<dbReference type="Proteomes" id="UP000199727">
    <property type="component" value="Unassembled WGS sequence"/>
</dbReference>
<dbReference type="Gene3D" id="3.10.110.10">
    <property type="entry name" value="Ubiquitin Conjugating Enzyme"/>
    <property type="match status" value="1"/>
</dbReference>
<dbReference type="AlphaFoldDB" id="A0A854QA37"/>
<gene>
    <name evidence="3" type="ORF">C361_06994</name>
</gene>
<dbReference type="PANTHER" id="PTHR15955:SF10">
    <property type="entry name" value="DUF1115 DOMAIN PROTEIN (AFU_ORTHOLOGUE AFUA_5G14750)"/>
    <property type="match status" value="1"/>
</dbReference>
<dbReference type="EMBL" id="AMKT01000113">
    <property type="protein sequence ID" value="OXG10297.1"/>
    <property type="molecule type" value="Genomic_DNA"/>
</dbReference>
<evidence type="ECO:0000259" key="2">
    <source>
        <dbReference type="Pfam" id="PF06544"/>
    </source>
</evidence>
<dbReference type="PANTHER" id="PTHR15955">
    <property type="entry name" value="RWD DOMAIN CONTAINING PROTEIN 2"/>
    <property type="match status" value="1"/>
</dbReference>
<dbReference type="InterPro" id="IPR010541">
    <property type="entry name" value="Prp3_C"/>
</dbReference>
<feature type="compositionally biased region" description="Basic and acidic residues" evidence="1">
    <location>
        <begin position="162"/>
        <end position="173"/>
    </location>
</feature>
<dbReference type="CDD" id="cd24163">
    <property type="entry name" value="RWDD2_C"/>
    <property type="match status" value="1"/>
</dbReference>
<dbReference type="Pfam" id="PF06544">
    <property type="entry name" value="Prp3_C"/>
    <property type="match status" value="1"/>
</dbReference>
<dbReference type="InterPro" id="IPR016135">
    <property type="entry name" value="UBQ-conjugating_enzyme/RWD"/>
</dbReference>
<reference evidence="3 4" key="1">
    <citation type="submission" date="2017-06" db="EMBL/GenBank/DDBJ databases">
        <title>Global population genomics of the pathogenic fungus Cryptococcus neoformans var. grubii.</title>
        <authorList>
            <person name="Cuomo C."/>
            <person name="Litvintseva A."/>
            <person name="Chen Y."/>
            <person name="Young S."/>
            <person name="Zeng Q."/>
            <person name="Chapman S."/>
            <person name="Gujja S."/>
            <person name="Saif S."/>
            <person name="Birren B."/>
        </authorList>
    </citation>
    <scope>NUCLEOTIDE SEQUENCE [LARGE SCALE GENOMIC DNA]</scope>
    <source>
        <strain evidence="3 4">Tu259-1</strain>
    </source>
</reference>
<sequence>MPPLSSPLVQTQLSTLQILISMYPSETTLSPSTAVLMEAFESGEGDGVEMSEPLEAELYIKVDEEREEEVRILISLPTIDVDLENRPSNTQAVGDAELTPHIHIRPKQPTWLSNSSYMTLLSSLPSISQEEEGSEYILTSIEHIRESLLPNLPKEGVEESDGQGKKQEMKRDEGPEHRVWFWFPTLSTKEKRNDIVQYAEEMGLTGFVLAGKPALLCVEGPGLTVERYMSRIKSESWSDIPSYQKKVTERFRRPLIPPDHRVFSKMTEITHLIPKYGQYNHRGEMSEVRRLMEEWGVGEDFGAVVLNSGA</sequence>
<proteinExistence type="predicted"/>
<comment type="caution">
    <text evidence="3">The sequence shown here is derived from an EMBL/GenBank/DDBJ whole genome shotgun (WGS) entry which is preliminary data.</text>
</comment>
<dbReference type="PIRSF" id="PIRSF038021">
    <property type="entry name" value="UCP038021_RWDD2"/>
    <property type="match status" value="1"/>
</dbReference>
<evidence type="ECO:0000313" key="3">
    <source>
        <dbReference type="EMBL" id="OXG10297.1"/>
    </source>
</evidence>
<organism evidence="3 4">
    <name type="scientific">Cryptococcus neoformans Tu259-1</name>
    <dbReference type="NCBI Taxonomy" id="1230072"/>
    <lineage>
        <taxon>Eukaryota</taxon>
        <taxon>Fungi</taxon>
        <taxon>Dikarya</taxon>
        <taxon>Basidiomycota</taxon>
        <taxon>Agaricomycotina</taxon>
        <taxon>Tremellomycetes</taxon>
        <taxon>Tremellales</taxon>
        <taxon>Cryptococcaceae</taxon>
        <taxon>Cryptococcus</taxon>
        <taxon>Cryptococcus neoformans species complex</taxon>
    </lineage>
</organism>
<accession>A0A854QA37</accession>
<dbReference type="InterPro" id="IPR059181">
    <property type="entry name" value="RWDD2A-B_C"/>
</dbReference>
<evidence type="ECO:0000256" key="1">
    <source>
        <dbReference type="SAM" id="MobiDB-lite"/>
    </source>
</evidence>
<dbReference type="SUPFAM" id="SSF54495">
    <property type="entry name" value="UBC-like"/>
    <property type="match status" value="1"/>
</dbReference>